<feature type="non-terminal residue" evidence="6">
    <location>
        <position position="1"/>
    </location>
</feature>
<evidence type="ECO:0000256" key="5">
    <source>
        <dbReference type="SAM" id="Phobius"/>
    </source>
</evidence>
<reference evidence="6" key="1">
    <citation type="submission" date="2015-12" db="EMBL/GenBank/DDBJ databases">
        <title>De novo transcriptome assembly of four potential Pierce s Disease insect vectors from Arizona vineyards.</title>
        <authorList>
            <person name="Tassone E.E."/>
        </authorList>
    </citation>
    <scope>NUCLEOTIDE SEQUENCE</scope>
</reference>
<dbReference type="GO" id="GO:0004601">
    <property type="term" value="F:peroxidase activity"/>
    <property type="evidence" value="ECO:0007669"/>
    <property type="project" value="UniProtKB-KW"/>
</dbReference>
<keyword evidence="5" id="KW-0472">Membrane</keyword>
<evidence type="ECO:0008006" key="7">
    <source>
        <dbReference type="Google" id="ProtNLM"/>
    </source>
</evidence>
<evidence type="ECO:0000256" key="4">
    <source>
        <dbReference type="ARBA" id="ARBA00023180"/>
    </source>
</evidence>
<dbReference type="AlphaFoldDB" id="A0A1B6DCI1"/>
<feature type="non-terminal residue" evidence="6">
    <location>
        <position position="420"/>
    </location>
</feature>
<dbReference type="InterPro" id="IPR037120">
    <property type="entry name" value="Haem_peroxidase_sf_animal"/>
</dbReference>
<dbReference type="GO" id="GO:0020037">
    <property type="term" value="F:heme binding"/>
    <property type="evidence" value="ECO:0007669"/>
    <property type="project" value="InterPro"/>
</dbReference>
<keyword evidence="3" id="KW-0560">Oxidoreductase</keyword>
<proteinExistence type="predicted"/>
<comment type="subcellular location">
    <subcellularLocation>
        <location evidence="1">Secreted</location>
    </subcellularLocation>
</comment>
<dbReference type="SUPFAM" id="SSF48113">
    <property type="entry name" value="Heme-dependent peroxidases"/>
    <property type="match status" value="1"/>
</dbReference>
<keyword evidence="3" id="KW-0575">Peroxidase</keyword>
<gene>
    <name evidence="6" type="ORF">g.1542</name>
</gene>
<dbReference type="PRINTS" id="PR00457">
    <property type="entry name" value="ANPEROXIDASE"/>
</dbReference>
<evidence type="ECO:0000256" key="1">
    <source>
        <dbReference type="ARBA" id="ARBA00004613"/>
    </source>
</evidence>
<evidence type="ECO:0000256" key="2">
    <source>
        <dbReference type="ARBA" id="ARBA00022525"/>
    </source>
</evidence>
<keyword evidence="5" id="KW-1133">Transmembrane helix</keyword>
<evidence type="ECO:0000313" key="6">
    <source>
        <dbReference type="EMBL" id="JAS23399.1"/>
    </source>
</evidence>
<dbReference type="GO" id="GO:0006979">
    <property type="term" value="P:response to oxidative stress"/>
    <property type="evidence" value="ECO:0007669"/>
    <property type="project" value="InterPro"/>
</dbReference>
<accession>A0A1B6DCI1</accession>
<sequence>YYNTMSCSMYLLISVYWIHTFLIIWTDGSFEHNVEPGTPEYFHSLVNSDKDTRSLQLLYKNVDNISDDSGLSLSRSVLSDREHNTFLSPSQQDIADRCISVPGCDEKAKYRSINGSCNNLDFPMWGMTGTALVRIVKAAYRDGVNEPRTSVTNRPLPTPGELRSLFPDRNVPDKVNILNVMEWGQVVSHDTSHIVNQHAENGRGIMCCRKGKLPPDPTSLPKSCMPIKVPEDDPFYSQFSLTCLNFVRSMTTSNLGCNISPQQQVATVTHFVDASFVYGSSDDIASSLRSFSGGKLNTQVTPDNRHFPPNVKNSRQLCDNSSPKDACYFAGDDRVNLNPTIAVHQILFLREHNRLCEELQSLNPDWDDEKLYQEARRIVAAITQRITYKHYLRIVLGIDFLKKIKLLDGDEDQDMMTNQY</sequence>
<protein>
    <recommendedName>
        <fullName evidence="7">Peroxidase</fullName>
    </recommendedName>
</protein>
<dbReference type="Gene3D" id="1.10.640.10">
    <property type="entry name" value="Haem peroxidase domain superfamily, animal type"/>
    <property type="match status" value="1"/>
</dbReference>
<dbReference type="PROSITE" id="PS50292">
    <property type="entry name" value="PEROXIDASE_3"/>
    <property type="match status" value="1"/>
</dbReference>
<dbReference type="EMBL" id="GEDC01013899">
    <property type="protein sequence ID" value="JAS23399.1"/>
    <property type="molecule type" value="Transcribed_RNA"/>
</dbReference>
<dbReference type="InterPro" id="IPR019791">
    <property type="entry name" value="Haem_peroxidase_animal"/>
</dbReference>
<organism evidence="6">
    <name type="scientific">Clastoptera arizonana</name>
    <name type="common">Arizona spittle bug</name>
    <dbReference type="NCBI Taxonomy" id="38151"/>
    <lineage>
        <taxon>Eukaryota</taxon>
        <taxon>Metazoa</taxon>
        <taxon>Ecdysozoa</taxon>
        <taxon>Arthropoda</taxon>
        <taxon>Hexapoda</taxon>
        <taxon>Insecta</taxon>
        <taxon>Pterygota</taxon>
        <taxon>Neoptera</taxon>
        <taxon>Paraneoptera</taxon>
        <taxon>Hemiptera</taxon>
        <taxon>Auchenorrhyncha</taxon>
        <taxon>Cercopoidea</taxon>
        <taxon>Clastopteridae</taxon>
        <taxon>Clastoptera</taxon>
    </lineage>
</organism>
<dbReference type="Pfam" id="PF03098">
    <property type="entry name" value="An_peroxidase"/>
    <property type="match status" value="1"/>
</dbReference>
<dbReference type="PANTHER" id="PTHR11475:SF4">
    <property type="entry name" value="CHORION PEROXIDASE"/>
    <property type="match status" value="1"/>
</dbReference>
<feature type="transmembrane region" description="Helical" evidence="5">
    <location>
        <begin position="7"/>
        <end position="25"/>
    </location>
</feature>
<dbReference type="InterPro" id="IPR010255">
    <property type="entry name" value="Haem_peroxidase_sf"/>
</dbReference>
<dbReference type="GO" id="GO:0005576">
    <property type="term" value="C:extracellular region"/>
    <property type="evidence" value="ECO:0007669"/>
    <property type="project" value="UniProtKB-SubCell"/>
</dbReference>
<keyword evidence="5" id="KW-0812">Transmembrane</keyword>
<keyword evidence="4" id="KW-0325">Glycoprotein</keyword>
<keyword evidence="2" id="KW-0964">Secreted</keyword>
<evidence type="ECO:0000256" key="3">
    <source>
        <dbReference type="ARBA" id="ARBA00022559"/>
    </source>
</evidence>
<dbReference type="PANTHER" id="PTHR11475">
    <property type="entry name" value="OXIDASE/PEROXIDASE"/>
    <property type="match status" value="1"/>
</dbReference>
<name>A0A1B6DCI1_9HEMI</name>